<evidence type="ECO:0000256" key="4">
    <source>
        <dbReference type="ARBA" id="ARBA00022692"/>
    </source>
</evidence>
<feature type="transmembrane region" description="Helical" evidence="7">
    <location>
        <begin position="12"/>
        <end position="31"/>
    </location>
</feature>
<evidence type="ECO:0000259" key="8">
    <source>
        <dbReference type="PROSITE" id="PS50928"/>
    </source>
</evidence>
<sequence length="273" mass="29821">MRLINQKPSRIARYALGALPFAAVLLIYSVASKLRHMENPQDRLLPSLQQMAAAVERMAFTPSKRTGEYTMWLDTLASLERIGIGMLVSTVLALVLGIAMGAIPRIRATLAPFVGAFSLIPPITVLPILFIVFGLGETAKIALIVVGTAPVMTRTVAQATADVPDELLVKVQTLGANSWQIVTRVFVPMVLPRLIGAIRMGLVPAWIFLVSAEAIAAEQGLGYRIFLVRRYLAMDVILPYVAWITIIAYVLDRAFYLLSRKGLRWAHGEGGAL</sequence>
<dbReference type="PROSITE" id="PS50928">
    <property type="entry name" value="ABC_TM1"/>
    <property type="match status" value="1"/>
</dbReference>
<feature type="transmembrane region" description="Helical" evidence="7">
    <location>
        <begin position="190"/>
        <end position="210"/>
    </location>
</feature>
<dbReference type="Gene3D" id="1.10.3720.10">
    <property type="entry name" value="MetI-like"/>
    <property type="match status" value="1"/>
</dbReference>
<evidence type="ECO:0000256" key="2">
    <source>
        <dbReference type="ARBA" id="ARBA00022448"/>
    </source>
</evidence>
<keyword evidence="9" id="KW-0808">Transferase</keyword>
<protein>
    <submittedName>
        <fullName evidence="9">Lipid kinase</fullName>
    </submittedName>
</protein>
<proteinExistence type="inferred from homology"/>
<feature type="domain" description="ABC transmembrane type-1" evidence="8">
    <location>
        <begin position="75"/>
        <end position="259"/>
    </location>
</feature>
<keyword evidence="4 7" id="KW-0812">Transmembrane</keyword>
<evidence type="ECO:0000256" key="5">
    <source>
        <dbReference type="ARBA" id="ARBA00022989"/>
    </source>
</evidence>
<dbReference type="Pfam" id="PF00528">
    <property type="entry name" value="BPD_transp_1"/>
    <property type="match status" value="1"/>
</dbReference>
<evidence type="ECO:0000256" key="7">
    <source>
        <dbReference type="RuleBase" id="RU363032"/>
    </source>
</evidence>
<dbReference type="CDD" id="cd06261">
    <property type="entry name" value="TM_PBP2"/>
    <property type="match status" value="1"/>
</dbReference>
<dbReference type="Proteomes" id="UP001296873">
    <property type="component" value="Unassembled WGS sequence"/>
</dbReference>
<keyword evidence="5 7" id="KW-1133">Transmembrane helix</keyword>
<dbReference type="SUPFAM" id="SSF161098">
    <property type="entry name" value="MetI-like"/>
    <property type="match status" value="1"/>
</dbReference>
<dbReference type="GO" id="GO:0016301">
    <property type="term" value="F:kinase activity"/>
    <property type="evidence" value="ECO:0007669"/>
    <property type="project" value="UniProtKB-KW"/>
</dbReference>
<evidence type="ECO:0000256" key="1">
    <source>
        <dbReference type="ARBA" id="ARBA00004651"/>
    </source>
</evidence>
<feature type="transmembrane region" description="Helical" evidence="7">
    <location>
        <begin position="110"/>
        <end position="133"/>
    </location>
</feature>
<evidence type="ECO:0000256" key="6">
    <source>
        <dbReference type="ARBA" id="ARBA00023136"/>
    </source>
</evidence>
<dbReference type="InterPro" id="IPR000515">
    <property type="entry name" value="MetI-like"/>
</dbReference>
<dbReference type="InterPro" id="IPR035906">
    <property type="entry name" value="MetI-like_sf"/>
</dbReference>
<organism evidence="9 10">
    <name type="scientific">Rhodovibrio sodomensis</name>
    <dbReference type="NCBI Taxonomy" id="1088"/>
    <lineage>
        <taxon>Bacteria</taxon>
        <taxon>Pseudomonadati</taxon>
        <taxon>Pseudomonadota</taxon>
        <taxon>Alphaproteobacteria</taxon>
        <taxon>Rhodospirillales</taxon>
        <taxon>Rhodovibrionaceae</taxon>
        <taxon>Rhodovibrio</taxon>
    </lineage>
</organism>
<reference evidence="9 10" key="1">
    <citation type="journal article" date="2020" name="Microorganisms">
        <title>Osmotic Adaptation and Compatible Solute Biosynthesis of Phototrophic Bacteria as Revealed from Genome Analyses.</title>
        <authorList>
            <person name="Imhoff J.F."/>
            <person name="Rahn T."/>
            <person name="Kunzel S."/>
            <person name="Keller A."/>
            <person name="Neulinger S.C."/>
        </authorList>
    </citation>
    <scope>NUCLEOTIDE SEQUENCE [LARGE SCALE GENOMIC DNA]</scope>
    <source>
        <strain evidence="9 10">DSM 9895</strain>
    </source>
</reference>
<feature type="transmembrane region" description="Helical" evidence="7">
    <location>
        <begin position="82"/>
        <end position="103"/>
    </location>
</feature>
<dbReference type="EMBL" id="NRRL01000005">
    <property type="protein sequence ID" value="MBK1667206.1"/>
    <property type="molecule type" value="Genomic_DNA"/>
</dbReference>
<keyword evidence="2 7" id="KW-0813">Transport</keyword>
<feature type="transmembrane region" description="Helical" evidence="7">
    <location>
        <begin position="231"/>
        <end position="251"/>
    </location>
</feature>
<evidence type="ECO:0000313" key="10">
    <source>
        <dbReference type="Proteomes" id="UP001296873"/>
    </source>
</evidence>
<dbReference type="PANTHER" id="PTHR30151">
    <property type="entry name" value="ALKANE SULFONATE ABC TRANSPORTER-RELATED, MEMBRANE SUBUNIT"/>
    <property type="match status" value="1"/>
</dbReference>
<dbReference type="PANTHER" id="PTHR30151:SF0">
    <property type="entry name" value="ABC TRANSPORTER PERMEASE PROTEIN MJ0413-RELATED"/>
    <property type="match status" value="1"/>
</dbReference>
<accession>A0ABS1DBA9</accession>
<keyword evidence="9" id="KW-0418">Kinase</keyword>
<keyword evidence="3" id="KW-1003">Cell membrane</keyword>
<name>A0ABS1DBA9_9PROT</name>
<keyword evidence="6 7" id="KW-0472">Membrane</keyword>
<keyword evidence="10" id="KW-1185">Reference proteome</keyword>
<dbReference type="RefSeq" id="WP_200339275.1">
    <property type="nucleotide sequence ID" value="NZ_NRRL01000005.1"/>
</dbReference>
<comment type="similarity">
    <text evidence="7">Belongs to the binding-protein-dependent transport system permease family.</text>
</comment>
<gene>
    <name evidence="9" type="ORF">CKO28_04010</name>
</gene>
<comment type="subcellular location">
    <subcellularLocation>
        <location evidence="1 7">Cell membrane</location>
        <topology evidence="1 7">Multi-pass membrane protein</topology>
    </subcellularLocation>
</comment>
<comment type="caution">
    <text evidence="9">The sequence shown here is derived from an EMBL/GenBank/DDBJ whole genome shotgun (WGS) entry which is preliminary data.</text>
</comment>
<evidence type="ECO:0000313" key="9">
    <source>
        <dbReference type="EMBL" id="MBK1667206.1"/>
    </source>
</evidence>
<evidence type="ECO:0000256" key="3">
    <source>
        <dbReference type="ARBA" id="ARBA00022475"/>
    </source>
</evidence>